<reference evidence="9 10" key="1">
    <citation type="journal article" date="2013" name="Genome Announc.">
        <title>Draft genome sequences for three mercury-methylating, sulfate-reducing bacteria.</title>
        <authorList>
            <person name="Brown S.D."/>
            <person name="Hurt R.A.Jr."/>
            <person name="Gilmour C.C."/>
            <person name="Elias D.A."/>
        </authorList>
    </citation>
    <scope>NUCLEOTIDE SEQUENCE [LARGE SCALE GENOMIC DNA]</scope>
    <source>
        <strain evidence="9 10">DSM 16529</strain>
    </source>
</reference>
<dbReference type="PANTHER" id="PTHR33507:SF4">
    <property type="entry name" value="NODULATION COMPETITIVENESS PROTEIN NFED"/>
    <property type="match status" value="1"/>
</dbReference>
<dbReference type="CDD" id="cd07020">
    <property type="entry name" value="Clp_protease_NfeD_1"/>
    <property type="match status" value="1"/>
</dbReference>
<dbReference type="eggNOG" id="COG1030">
    <property type="taxonomic scope" value="Bacteria"/>
</dbReference>
<keyword evidence="3 5" id="KW-1133">Transmembrane helix</keyword>
<feature type="transmembrane region" description="Helical" evidence="5">
    <location>
        <begin position="254"/>
        <end position="277"/>
    </location>
</feature>
<feature type="transmembrane region" description="Helical" evidence="5">
    <location>
        <begin position="308"/>
        <end position="324"/>
    </location>
</feature>
<evidence type="ECO:0000256" key="3">
    <source>
        <dbReference type="ARBA" id="ARBA00022989"/>
    </source>
</evidence>
<dbReference type="InterPro" id="IPR056738">
    <property type="entry name" value="NfeD1b_N"/>
</dbReference>
<evidence type="ECO:0000313" key="10">
    <source>
        <dbReference type="Proteomes" id="UP000014975"/>
    </source>
</evidence>
<dbReference type="STRING" id="1121439.dsat_2771"/>
<dbReference type="InterPro" id="IPR012340">
    <property type="entry name" value="NA-bd_OB-fold"/>
</dbReference>
<dbReference type="GO" id="GO:0016020">
    <property type="term" value="C:membrane"/>
    <property type="evidence" value="ECO:0007669"/>
    <property type="project" value="UniProtKB-SubCell"/>
</dbReference>
<dbReference type="SUPFAM" id="SSF52096">
    <property type="entry name" value="ClpP/crotonase"/>
    <property type="match status" value="1"/>
</dbReference>
<dbReference type="Pfam" id="PF24961">
    <property type="entry name" value="NfeD_membrane"/>
    <property type="match status" value="1"/>
</dbReference>
<gene>
    <name evidence="9" type="ORF">dsat_2771</name>
</gene>
<dbReference type="Pfam" id="PF01957">
    <property type="entry name" value="NfeD"/>
    <property type="match status" value="1"/>
</dbReference>
<dbReference type="AlphaFoldDB" id="S7UKV9"/>
<dbReference type="Gene3D" id="3.90.226.10">
    <property type="entry name" value="2-enoyl-CoA Hydratase, Chain A, domain 1"/>
    <property type="match status" value="1"/>
</dbReference>
<name>S7UKV9_9BACT</name>
<dbReference type="RefSeq" id="WP_020886655.1">
    <property type="nucleotide sequence ID" value="NZ_ATHI01000010.1"/>
</dbReference>
<evidence type="ECO:0000256" key="1">
    <source>
        <dbReference type="ARBA" id="ARBA00004141"/>
    </source>
</evidence>
<evidence type="ECO:0000259" key="8">
    <source>
        <dbReference type="Pfam" id="PF25145"/>
    </source>
</evidence>
<feature type="transmembrane region" description="Helical" evidence="5">
    <location>
        <begin position="331"/>
        <end position="350"/>
    </location>
</feature>
<dbReference type="InterPro" id="IPR056739">
    <property type="entry name" value="NfeD_membrane"/>
</dbReference>
<dbReference type="SUPFAM" id="SSF141322">
    <property type="entry name" value="NfeD domain-like"/>
    <property type="match status" value="1"/>
</dbReference>
<dbReference type="InterPro" id="IPR052165">
    <property type="entry name" value="Membrane_assoc_protease"/>
</dbReference>
<comment type="subcellular location">
    <subcellularLocation>
        <location evidence="1">Membrane</location>
        <topology evidence="1">Multi-pass membrane protein</topology>
    </subcellularLocation>
</comment>
<dbReference type="Pfam" id="PF25145">
    <property type="entry name" value="NfeD1b_N"/>
    <property type="match status" value="1"/>
</dbReference>
<dbReference type="InterPro" id="IPR002810">
    <property type="entry name" value="NfeD-like_C"/>
</dbReference>
<feature type="transmembrane region" description="Helical" evidence="5">
    <location>
        <begin position="362"/>
        <end position="382"/>
    </location>
</feature>
<organism evidence="9 10">
    <name type="scientific">Alkalidesulfovibrio alkalitolerans DSM 16529</name>
    <dbReference type="NCBI Taxonomy" id="1121439"/>
    <lineage>
        <taxon>Bacteria</taxon>
        <taxon>Pseudomonadati</taxon>
        <taxon>Thermodesulfobacteriota</taxon>
        <taxon>Desulfovibrionia</taxon>
        <taxon>Desulfovibrionales</taxon>
        <taxon>Desulfovibrionaceae</taxon>
        <taxon>Alkalidesulfovibrio</taxon>
    </lineage>
</organism>
<dbReference type="PANTHER" id="PTHR33507">
    <property type="entry name" value="INNER MEMBRANE PROTEIN YBBJ"/>
    <property type="match status" value="1"/>
</dbReference>
<dbReference type="InterPro" id="IPR029045">
    <property type="entry name" value="ClpP/crotonase-like_dom_sf"/>
</dbReference>
<comment type="caution">
    <text evidence="9">The sequence shown here is derived from an EMBL/GenBank/DDBJ whole genome shotgun (WGS) entry which is preliminary data.</text>
</comment>
<evidence type="ECO:0000256" key="2">
    <source>
        <dbReference type="ARBA" id="ARBA00022692"/>
    </source>
</evidence>
<evidence type="ECO:0000313" key="9">
    <source>
        <dbReference type="EMBL" id="EPR34489.1"/>
    </source>
</evidence>
<evidence type="ECO:0000256" key="5">
    <source>
        <dbReference type="SAM" id="Phobius"/>
    </source>
</evidence>
<feature type="domain" description="NfeD1b N-terminal" evidence="8">
    <location>
        <begin position="54"/>
        <end position="193"/>
    </location>
</feature>
<keyword evidence="4 5" id="KW-0472">Membrane</keyword>
<dbReference type="Gene3D" id="2.40.50.140">
    <property type="entry name" value="Nucleic acid-binding proteins"/>
    <property type="match status" value="1"/>
</dbReference>
<dbReference type="PATRIC" id="fig|1121439.3.peg.1176"/>
<feature type="domain" description="NfeD-like C-terminal" evidence="6">
    <location>
        <begin position="394"/>
        <end position="448"/>
    </location>
</feature>
<dbReference type="Proteomes" id="UP000014975">
    <property type="component" value="Unassembled WGS sequence"/>
</dbReference>
<keyword evidence="2 5" id="KW-0812">Transmembrane</keyword>
<feature type="domain" description="NfeD integral membrane" evidence="7">
    <location>
        <begin position="263"/>
        <end position="378"/>
    </location>
</feature>
<sequence length="462" mass="48757">MEKNRSLSFPCRTRLRILAAWPLVLLALGFLLLPLSLSRAAPQTNGESFLVREVTIKGGISPAQSDLLSDALRAAVDDGAALLVVRLDTPGGTVQAMRDMVMTILNAPLPVAVHVAPAGARATSAGVFLVAASHVAVMHPQSTIGAATPVKMDGEDVDQTMAAKIMNDILSFVRSVAQSRGRNVDWYERAVREAESITAQEAALLKVVDFLAEDTLDLLEQTGSRGIPFAGQTIKFSPSDARVEIHEPGFRHSVLSWLLDPQIAYLLLLGGMAGLFFELTSPGAVFPGVLGGLCLLLGLYAMSVLPTNVAGLVLLLFGVVLFLLEVHVTSYGLLSVAGVVSLFVGSTILFRAGEGAQVDQMTVIVTVAGVSALLGLAVWLTAKAHHEKPVGGLEGMVGARGVVQRWSGNRGSILVHGELWSAVSADNLEYSAGDVVRVIRAESLTLEVMLEAHTDSGHGPVN</sequence>
<evidence type="ECO:0000256" key="4">
    <source>
        <dbReference type="ARBA" id="ARBA00023136"/>
    </source>
</evidence>
<proteinExistence type="predicted"/>
<evidence type="ECO:0000259" key="7">
    <source>
        <dbReference type="Pfam" id="PF24961"/>
    </source>
</evidence>
<accession>S7UKV9</accession>
<dbReference type="OrthoDB" id="5289056at2"/>
<keyword evidence="10" id="KW-1185">Reference proteome</keyword>
<dbReference type="EMBL" id="ATHI01000010">
    <property type="protein sequence ID" value="EPR34489.1"/>
    <property type="molecule type" value="Genomic_DNA"/>
</dbReference>
<protein>
    <submittedName>
        <fullName evidence="9">Uncharacterized protein</fullName>
    </submittedName>
</protein>
<evidence type="ECO:0000259" key="6">
    <source>
        <dbReference type="Pfam" id="PF01957"/>
    </source>
</evidence>